<dbReference type="InterPro" id="IPR043917">
    <property type="entry name" value="DUF5753"/>
</dbReference>
<name>A0ABV9U1H9_9ACTN</name>
<reference evidence="4" key="1">
    <citation type="journal article" date="2019" name="Int. J. Syst. Evol. Microbiol.">
        <title>The Global Catalogue of Microorganisms (GCM) 10K type strain sequencing project: providing services to taxonomists for standard genome sequencing and annotation.</title>
        <authorList>
            <consortium name="The Broad Institute Genomics Platform"/>
            <consortium name="The Broad Institute Genome Sequencing Center for Infectious Disease"/>
            <person name="Wu L."/>
            <person name="Ma J."/>
        </authorList>
    </citation>
    <scope>NUCLEOTIDE SEQUENCE [LARGE SCALE GENOMIC DNA]</scope>
    <source>
        <strain evidence="4">KLKA75</strain>
    </source>
</reference>
<sequence length="397" mass="43781">MSAPERQCHPCGGAVEALRRNLRLAGRPTLNTLDRLSRRLEGREVHGVAVVGVPRSTLSDLFNLVPARRPRREKVESVWAVIYAYALDKGLDVSAMVSLEELRDLYDRRVPAEGGAEDASPAHDASGFGVPAPSRDVDRSPPLRAAHAPPVHRTPGRLSSAASRTAAGALIEAPERPVPGRRRTPGQVLADAGLRGRRAWWRPYDDVVPPDAERYLTLEPDLADIRVFAPARVPDLLLSADYARHLFVLDTPDTDPDRLRRRVELLEFRQDVLFGPRPPRLWAIITRRALALDVGDDAVRRAQLRHLIGMAGRPGVTVQILADEDAGFAVADGAVTVMRFPDRDRPDLVRVEQSGTSIYPDEPDVISHFVAQHGRLLIKAEPPERTLPLLRSLLAEG</sequence>
<evidence type="ECO:0000313" key="3">
    <source>
        <dbReference type="EMBL" id="MFC4910104.1"/>
    </source>
</evidence>
<accession>A0ABV9U1H9</accession>
<dbReference type="EMBL" id="JBHSIT010000006">
    <property type="protein sequence ID" value="MFC4910104.1"/>
    <property type="molecule type" value="Genomic_DNA"/>
</dbReference>
<dbReference type="RefSeq" id="WP_378258143.1">
    <property type="nucleotide sequence ID" value="NZ_JBHSIT010000006.1"/>
</dbReference>
<organism evidence="3 4">
    <name type="scientific">Actinomadura gamaensis</name>
    <dbReference type="NCBI Taxonomy" id="1763541"/>
    <lineage>
        <taxon>Bacteria</taxon>
        <taxon>Bacillati</taxon>
        <taxon>Actinomycetota</taxon>
        <taxon>Actinomycetes</taxon>
        <taxon>Streptosporangiales</taxon>
        <taxon>Thermomonosporaceae</taxon>
        <taxon>Actinomadura</taxon>
    </lineage>
</organism>
<proteinExistence type="predicted"/>
<comment type="caution">
    <text evidence="3">The sequence shown here is derived from an EMBL/GenBank/DDBJ whole genome shotgun (WGS) entry which is preliminary data.</text>
</comment>
<dbReference type="Pfam" id="PF19054">
    <property type="entry name" value="DUF5753"/>
    <property type="match status" value="1"/>
</dbReference>
<gene>
    <name evidence="3" type="ORF">ACFPCY_22505</name>
</gene>
<feature type="domain" description="DUF5753" evidence="2">
    <location>
        <begin position="213"/>
        <end position="391"/>
    </location>
</feature>
<evidence type="ECO:0000259" key="2">
    <source>
        <dbReference type="Pfam" id="PF19054"/>
    </source>
</evidence>
<dbReference type="Proteomes" id="UP001595872">
    <property type="component" value="Unassembled WGS sequence"/>
</dbReference>
<protein>
    <submittedName>
        <fullName evidence="3">DUF5753 domain-containing protein</fullName>
    </submittedName>
</protein>
<evidence type="ECO:0000313" key="4">
    <source>
        <dbReference type="Proteomes" id="UP001595872"/>
    </source>
</evidence>
<keyword evidence="4" id="KW-1185">Reference proteome</keyword>
<feature type="region of interest" description="Disordered" evidence="1">
    <location>
        <begin position="113"/>
        <end position="165"/>
    </location>
</feature>
<evidence type="ECO:0000256" key="1">
    <source>
        <dbReference type="SAM" id="MobiDB-lite"/>
    </source>
</evidence>